<protein>
    <recommendedName>
        <fullName evidence="3">SLH domain-containing protein</fullName>
    </recommendedName>
</protein>
<evidence type="ECO:0000259" key="3">
    <source>
        <dbReference type="PROSITE" id="PS51272"/>
    </source>
</evidence>
<sequence>MISPIVRNSFGLVTVLLGITVCSAVAQTSVFQPAALQSSVLDQVAAYSAEETLADPLSQVTAVSQLTDVQPSDWAFQALQSLVERYGCIVGYPDQTYRGNRTLTRFEFAVGLNACLDKIQELIAAATADFVKKEDLEVVKKLQEEFAVELATLRSRIESLDVRTAILEKQQFSTTTKLAGEVIFALSDELSDRDNNTVLQNRVRLNLITSFSGKDFLVTRLDAGNGALFKSDELPGVFKGSDPAGIVNLSEGLQVHNVIRSGGNSVYLGHLAYYTSALSDRMNFYIPAVGGLHYYYAPTLNPALDSKDSGTTPLSVFGQRNPIYDIGGGAGLGLNIKLGSLTLSLGYLASSANTPTADNSLFNGSHSALFQVAYERERVGIGATYVTAYKTGGEGIFNGGYALTDSSVGTTYANLISFFAPTPGLIIGDRAKIDAYGLSGYFKITPKIILNAFGTYASADYNAPNVPTGEIWTYGLGLSFQDLGKKGNLGGIVVGAQPYLGNPKSRADYGALAIPIHLEAFYKYQINDYISITPGFIWILNPGQISTTNDAFVGTIRTTFTF</sequence>
<dbReference type="InterPro" id="IPR038673">
    <property type="entry name" value="OprB_sf"/>
</dbReference>
<dbReference type="PANTHER" id="PTHR43308">
    <property type="entry name" value="OUTER MEMBRANE PROTEIN ALPHA-RELATED"/>
    <property type="match status" value="1"/>
</dbReference>
<dbReference type="InterPro" id="IPR007049">
    <property type="entry name" value="Carb-sel_porin_OprB"/>
</dbReference>
<dbReference type="InterPro" id="IPR051465">
    <property type="entry name" value="Cell_Envelope_Struct_Comp"/>
</dbReference>
<feature type="signal peptide" evidence="2">
    <location>
        <begin position="1"/>
        <end position="26"/>
    </location>
</feature>
<dbReference type="GO" id="GO:0008643">
    <property type="term" value="P:carbohydrate transport"/>
    <property type="evidence" value="ECO:0007669"/>
    <property type="project" value="InterPro"/>
</dbReference>
<dbReference type="InterPro" id="IPR047684">
    <property type="entry name" value="Por_som-like"/>
</dbReference>
<dbReference type="NCBIfam" id="NF033921">
    <property type="entry name" value="por_somb"/>
    <property type="match status" value="1"/>
</dbReference>
<feature type="domain" description="SLH" evidence="3">
    <location>
        <begin position="62"/>
        <end position="126"/>
    </location>
</feature>
<evidence type="ECO:0000256" key="1">
    <source>
        <dbReference type="ARBA" id="ARBA00008769"/>
    </source>
</evidence>
<proteinExistence type="inferred from homology"/>
<gene>
    <name evidence="4" type="ORF">ENR64_17660</name>
</gene>
<dbReference type="GO" id="GO:0015288">
    <property type="term" value="F:porin activity"/>
    <property type="evidence" value="ECO:0007669"/>
    <property type="project" value="InterPro"/>
</dbReference>
<evidence type="ECO:0000256" key="2">
    <source>
        <dbReference type="RuleBase" id="RU363072"/>
    </source>
</evidence>
<dbReference type="PROSITE" id="PS51272">
    <property type="entry name" value="SLH"/>
    <property type="match status" value="1"/>
</dbReference>
<dbReference type="PANTHER" id="PTHR43308:SF1">
    <property type="entry name" value="OUTER MEMBRANE PROTEIN ALPHA"/>
    <property type="match status" value="1"/>
</dbReference>
<dbReference type="AlphaFoldDB" id="A0A7C3KF50"/>
<accession>A0A7C3KF50</accession>
<keyword evidence="2" id="KW-0732">Signal</keyword>
<dbReference type="Pfam" id="PF04966">
    <property type="entry name" value="OprB"/>
    <property type="match status" value="1"/>
</dbReference>
<comment type="caution">
    <text evidence="4">The sequence shown here is derived from an EMBL/GenBank/DDBJ whole genome shotgun (WGS) entry which is preliminary data.</text>
</comment>
<dbReference type="Gene3D" id="2.40.160.180">
    <property type="entry name" value="Carbohydrate-selective porin OprB"/>
    <property type="match status" value="1"/>
</dbReference>
<comment type="similarity">
    <text evidence="1 2">Belongs to the OprB family.</text>
</comment>
<reference evidence="4" key="1">
    <citation type="journal article" date="2020" name="mSystems">
        <title>Genome- and Community-Level Interaction Insights into Carbon Utilization and Element Cycling Functions of Hydrothermarchaeota in Hydrothermal Sediment.</title>
        <authorList>
            <person name="Zhou Z."/>
            <person name="Liu Y."/>
            <person name="Xu W."/>
            <person name="Pan J."/>
            <person name="Luo Z.H."/>
            <person name="Li M."/>
        </authorList>
    </citation>
    <scope>NUCLEOTIDE SEQUENCE [LARGE SCALE GENOMIC DNA]</scope>
    <source>
        <strain evidence="4">SpSt-418</strain>
    </source>
</reference>
<feature type="chain" id="PRO_5028505464" description="SLH domain-containing protein" evidence="2">
    <location>
        <begin position="27"/>
        <end position="562"/>
    </location>
</feature>
<dbReference type="EMBL" id="DSRU01000255">
    <property type="protein sequence ID" value="HFM99549.1"/>
    <property type="molecule type" value="Genomic_DNA"/>
</dbReference>
<dbReference type="GO" id="GO:0016020">
    <property type="term" value="C:membrane"/>
    <property type="evidence" value="ECO:0007669"/>
    <property type="project" value="InterPro"/>
</dbReference>
<evidence type="ECO:0000313" key="4">
    <source>
        <dbReference type="EMBL" id="HFM99549.1"/>
    </source>
</evidence>
<organism evidence="4">
    <name type="scientific">Oscillatoriales cyanobacterium SpSt-418</name>
    <dbReference type="NCBI Taxonomy" id="2282169"/>
    <lineage>
        <taxon>Bacteria</taxon>
        <taxon>Bacillati</taxon>
        <taxon>Cyanobacteriota</taxon>
        <taxon>Cyanophyceae</taxon>
        <taxon>Oscillatoriophycideae</taxon>
        <taxon>Oscillatoriales</taxon>
    </lineage>
</organism>
<name>A0A7C3KF50_9CYAN</name>
<dbReference type="InterPro" id="IPR001119">
    <property type="entry name" value="SLH_dom"/>
</dbReference>
<dbReference type="Pfam" id="PF00395">
    <property type="entry name" value="SLH"/>
    <property type="match status" value="1"/>
</dbReference>